<evidence type="ECO:0000256" key="1">
    <source>
        <dbReference type="ARBA" id="ARBA00022448"/>
    </source>
</evidence>
<feature type="signal peptide" evidence="7">
    <location>
        <begin position="1"/>
        <end position="22"/>
    </location>
</feature>
<dbReference type="GO" id="GO:0020037">
    <property type="term" value="F:heme binding"/>
    <property type="evidence" value="ECO:0007669"/>
    <property type="project" value="InterPro"/>
</dbReference>
<feature type="chain" id="PRO_5037018746" description="Cytochrome c domain-containing protein" evidence="7">
    <location>
        <begin position="23"/>
        <end position="233"/>
    </location>
</feature>
<dbReference type="PANTHER" id="PTHR33751:SF9">
    <property type="entry name" value="CYTOCHROME C4"/>
    <property type="match status" value="1"/>
</dbReference>
<keyword evidence="2 6" id="KW-0349">Heme</keyword>
<evidence type="ECO:0000259" key="8">
    <source>
        <dbReference type="PROSITE" id="PS51007"/>
    </source>
</evidence>
<evidence type="ECO:0000256" key="6">
    <source>
        <dbReference type="PROSITE-ProRule" id="PRU00433"/>
    </source>
</evidence>
<evidence type="ECO:0000256" key="4">
    <source>
        <dbReference type="ARBA" id="ARBA00022982"/>
    </source>
</evidence>
<protein>
    <recommendedName>
        <fullName evidence="8">Cytochrome c domain-containing protein</fullName>
    </recommendedName>
</protein>
<dbReference type="Proteomes" id="UP000632498">
    <property type="component" value="Unassembled WGS sequence"/>
</dbReference>
<dbReference type="Gene3D" id="1.10.760.10">
    <property type="entry name" value="Cytochrome c-like domain"/>
    <property type="match status" value="1"/>
</dbReference>
<dbReference type="PROSITE" id="PS51007">
    <property type="entry name" value="CYTC"/>
    <property type="match status" value="2"/>
</dbReference>
<evidence type="ECO:0000256" key="7">
    <source>
        <dbReference type="SAM" id="SignalP"/>
    </source>
</evidence>
<keyword evidence="1" id="KW-0813">Transport</keyword>
<comment type="caution">
    <text evidence="9">The sequence shown here is derived from an EMBL/GenBank/DDBJ whole genome shotgun (WGS) entry which is preliminary data.</text>
</comment>
<feature type="domain" description="Cytochrome c" evidence="8">
    <location>
        <begin position="27"/>
        <end position="139"/>
    </location>
</feature>
<keyword evidence="3 6" id="KW-0479">Metal-binding</keyword>
<dbReference type="EMBL" id="BMHV01000024">
    <property type="protein sequence ID" value="GGF72133.1"/>
    <property type="molecule type" value="Genomic_DNA"/>
</dbReference>
<dbReference type="InterPro" id="IPR050597">
    <property type="entry name" value="Cytochrome_c_Oxidase_Subunit"/>
</dbReference>
<evidence type="ECO:0000256" key="5">
    <source>
        <dbReference type="ARBA" id="ARBA00023004"/>
    </source>
</evidence>
<dbReference type="InterPro" id="IPR009056">
    <property type="entry name" value="Cyt_c-like_dom"/>
</dbReference>
<evidence type="ECO:0000313" key="10">
    <source>
        <dbReference type="Proteomes" id="UP000632498"/>
    </source>
</evidence>
<dbReference type="RefSeq" id="WP_188666305.1">
    <property type="nucleotide sequence ID" value="NZ_BMHV01000024.1"/>
</dbReference>
<name>A0A917C5R1_9PROT</name>
<dbReference type="Pfam" id="PF13442">
    <property type="entry name" value="Cytochrome_CBB3"/>
    <property type="match status" value="1"/>
</dbReference>
<evidence type="ECO:0000313" key="9">
    <source>
        <dbReference type="EMBL" id="GGF72133.1"/>
    </source>
</evidence>
<keyword evidence="10" id="KW-1185">Reference proteome</keyword>
<dbReference type="GO" id="GO:0046872">
    <property type="term" value="F:metal ion binding"/>
    <property type="evidence" value="ECO:0007669"/>
    <property type="project" value="UniProtKB-KW"/>
</dbReference>
<dbReference type="SUPFAM" id="SSF46626">
    <property type="entry name" value="Cytochrome c"/>
    <property type="match status" value="2"/>
</dbReference>
<dbReference type="InterPro" id="IPR036909">
    <property type="entry name" value="Cyt_c-like_dom_sf"/>
</dbReference>
<keyword evidence="7" id="KW-0732">Signal</keyword>
<accession>A0A917C5R1</accession>
<keyword evidence="4" id="KW-0249">Electron transport</keyword>
<organism evidence="9 10">
    <name type="scientific">Terasakiella brassicae</name>
    <dbReference type="NCBI Taxonomy" id="1634917"/>
    <lineage>
        <taxon>Bacteria</taxon>
        <taxon>Pseudomonadati</taxon>
        <taxon>Pseudomonadota</taxon>
        <taxon>Alphaproteobacteria</taxon>
        <taxon>Rhodospirillales</taxon>
        <taxon>Terasakiellaceae</taxon>
        <taxon>Terasakiella</taxon>
    </lineage>
</organism>
<sequence length="233" mass="25473">MKKILGLGLGICIVGSSMVAFANDEISSIVRGGLLYDKWYKVINAEKPTDTHPAWPVSNTKKKGDATQRCKACHGWDMMGKDGAYASGSYKTGIKGLRQMEGVAPQEIAAIIKDQTHAYEGKMSEQDILDLALFVSKGQVDMDMLIERSTKKAKGDAAQGSTYYNTMCVNCHGKDGSQPKEMPLLGMLANDNPWEILHKILNGQPAERMPALRALDHQVSADVLSYLQTLPVK</sequence>
<reference evidence="9" key="2">
    <citation type="submission" date="2020-09" db="EMBL/GenBank/DDBJ databases">
        <authorList>
            <person name="Sun Q."/>
            <person name="Zhou Y."/>
        </authorList>
    </citation>
    <scope>NUCLEOTIDE SEQUENCE</scope>
    <source>
        <strain evidence="9">CGMCC 1.15254</strain>
    </source>
</reference>
<reference evidence="9" key="1">
    <citation type="journal article" date="2014" name="Int. J. Syst. Evol. Microbiol.">
        <title>Complete genome sequence of Corynebacterium casei LMG S-19264T (=DSM 44701T), isolated from a smear-ripened cheese.</title>
        <authorList>
            <consortium name="US DOE Joint Genome Institute (JGI-PGF)"/>
            <person name="Walter F."/>
            <person name="Albersmeier A."/>
            <person name="Kalinowski J."/>
            <person name="Ruckert C."/>
        </authorList>
    </citation>
    <scope>NUCLEOTIDE SEQUENCE</scope>
    <source>
        <strain evidence="9">CGMCC 1.15254</strain>
    </source>
</reference>
<keyword evidence="5 6" id="KW-0408">Iron</keyword>
<evidence type="ECO:0000256" key="2">
    <source>
        <dbReference type="ARBA" id="ARBA00022617"/>
    </source>
</evidence>
<evidence type="ECO:0000256" key="3">
    <source>
        <dbReference type="ARBA" id="ARBA00022723"/>
    </source>
</evidence>
<feature type="domain" description="Cytochrome c" evidence="8">
    <location>
        <begin position="155"/>
        <end position="231"/>
    </location>
</feature>
<proteinExistence type="predicted"/>
<dbReference type="PANTHER" id="PTHR33751">
    <property type="entry name" value="CBB3-TYPE CYTOCHROME C OXIDASE SUBUNIT FIXP"/>
    <property type="match status" value="1"/>
</dbReference>
<dbReference type="GO" id="GO:0009055">
    <property type="term" value="F:electron transfer activity"/>
    <property type="evidence" value="ECO:0007669"/>
    <property type="project" value="InterPro"/>
</dbReference>
<dbReference type="AlphaFoldDB" id="A0A917C5R1"/>
<gene>
    <name evidence="9" type="ORF">GCM10011332_27640</name>
</gene>